<dbReference type="PRINTS" id="PR00721">
    <property type="entry name" value="STOMATIN"/>
</dbReference>
<feature type="transmembrane region" description="Helical" evidence="4">
    <location>
        <begin position="38"/>
        <end position="63"/>
    </location>
</feature>
<reference evidence="8" key="1">
    <citation type="submission" date="2012-12" db="EMBL/GenBank/DDBJ databases">
        <authorList>
            <person name="Hellsten U."/>
            <person name="Grimwood J."/>
            <person name="Chapman J.A."/>
            <person name="Shapiro H."/>
            <person name="Aerts A."/>
            <person name="Otillar R.P."/>
            <person name="Terry A.Y."/>
            <person name="Boore J.L."/>
            <person name="Simakov O."/>
            <person name="Marletaz F."/>
            <person name="Cho S.-J."/>
            <person name="Edsinger-Gonzales E."/>
            <person name="Havlak P."/>
            <person name="Kuo D.-H."/>
            <person name="Larsson T."/>
            <person name="Lv J."/>
            <person name="Arendt D."/>
            <person name="Savage R."/>
            <person name="Osoegawa K."/>
            <person name="de Jong P."/>
            <person name="Lindberg D.R."/>
            <person name="Seaver E.C."/>
            <person name="Weisblat D.A."/>
            <person name="Putnam N.H."/>
            <person name="Grigoriev I.V."/>
            <person name="Rokhsar D.S."/>
        </authorList>
    </citation>
    <scope>NUCLEOTIDE SEQUENCE</scope>
</reference>
<keyword evidence="4" id="KW-0812">Transmembrane</keyword>
<evidence type="ECO:0000256" key="2">
    <source>
        <dbReference type="ARBA" id="ARBA00008164"/>
    </source>
</evidence>
<evidence type="ECO:0000256" key="3">
    <source>
        <dbReference type="ARBA" id="ARBA00023136"/>
    </source>
</evidence>
<gene>
    <name evidence="7" type="primary">20195680</name>
    <name evidence="6" type="ORF">HELRODRAFT_116789</name>
</gene>
<dbReference type="EMBL" id="KB095818">
    <property type="protein sequence ID" value="ESO11442.1"/>
    <property type="molecule type" value="Genomic_DNA"/>
</dbReference>
<dbReference type="Gene3D" id="6.10.250.2090">
    <property type="match status" value="1"/>
</dbReference>
<protein>
    <recommendedName>
        <fullName evidence="5">Band 7 domain-containing protein</fullName>
    </recommendedName>
</protein>
<dbReference type="GO" id="GO:0005886">
    <property type="term" value="C:plasma membrane"/>
    <property type="evidence" value="ECO:0000318"/>
    <property type="project" value="GO_Central"/>
</dbReference>
<dbReference type="FunFam" id="3.30.479.30:FF:000002">
    <property type="entry name" value="band 7 protein AGAP004871"/>
    <property type="match status" value="1"/>
</dbReference>
<reference evidence="7" key="3">
    <citation type="submission" date="2015-06" db="UniProtKB">
        <authorList>
            <consortium name="EnsemblMetazoa"/>
        </authorList>
    </citation>
    <scope>IDENTIFICATION</scope>
</reference>
<dbReference type="GeneID" id="20195680"/>
<dbReference type="PANTHER" id="PTHR10264:SF127">
    <property type="entry name" value="PODOCIN"/>
    <property type="match status" value="1"/>
</dbReference>
<keyword evidence="4" id="KW-1133">Transmembrane helix</keyword>
<dbReference type="InterPro" id="IPR001972">
    <property type="entry name" value="Stomatin_HflK_fam"/>
</dbReference>
<comment type="similarity">
    <text evidence="2">Belongs to the band 7/mec-2 family.</text>
</comment>
<accession>T1EGH8</accession>
<organism evidence="7 8">
    <name type="scientific">Helobdella robusta</name>
    <name type="common">Californian leech</name>
    <dbReference type="NCBI Taxonomy" id="6412"/>
    <lineage>
        <taxon>Eukaryota</taxon>
        <taxon>Metazoa</taxon>
        <taxon>Spiralia</taxon>
        <taxon>Lophotrochozoa</taxon>
        <taxon>Annelida</taxon>
        <taxon>Clitellata</taxon>
        <taxon>Hirudinea</taxon>
        <taxon>Rhynchobdellida</taxon>
        <taxon>Glossiphoniidae</taxon>
        <taxon>Helobdella</taxon>
    </lineage>
</organism>
<dbReference type="EMBL" id="AMQM01008650">
    <property type="status" value="NOT_ANNOTATED_CDS"/>
    <property type="molecule type" value="Genomic_DNA"/>
</dbReference>
<evidence type="ECO:0000313" key="8">
    <source>
        <dbReference type="Proteomes" id="UP000015101"/>
    </source>
</evidence>
<evidence type="ECO:0000256" key="1">
    <source>
        <dbReference type="ARBA" id="ARBA00004370"/>
    </source>
</evidence>
<dbReference type="RefSeq" id="XP_009010510.1">
    <property type="nucleotide sequence ID" value="XM_009012262.1"/>
</dbReference>
<dbReference type="Proteomes" id="UP000015101">
    <property type="component" value="Unassembled WGS sequence"/>
</dbReference>
<dbReference type="AlphaFoldDB" id="T1EGH8"/>
<evidence type="ECO:0000256" key="4">
    <source>
        <dbReference type="SAM" id="Phobius"/>
    </source>
</evidence>
<dbReference type="SMART" id="SM00244">
    <property type="entry name" value="PHB"/>
    <property type="match status" value="1"/>
</dbReference>
<dbReference type="Gene3D" id="3.30.479.30">
    <property type="entry name" value="Band 7 domain"/>
    <property type="match status" value="1"/>
</dbReference>
<proteinExistence type="inferred from homology"/>
<dbReference type="eggNOG" id="KOG2621">
    <property type="taxonomic scope" value="Eukaryota"/>
</dbReference>
<dbReference type="KEGG" id="hro:HELRODRAFT_116789"/>
<sequence length="291" mass="32451">MAPNNLYTNRPPPQVRYENSGPGKVEGSSSLCGSLCGYVIIFFSYFLVFIFAPFSLFFCIKVVQQYERAVIYRLGKLGSGGAKGPGLFFILPCVDSCQKIDMRTISYNIPPQEVLTRDSVTIAVDAVVFYRIQNATDSVNNVNDVGMSTQLLAQTTLRNTLGIKTLTQILSERESISRDIQEHLGEVSTRWGVNVERVELKDVRLPMSMQRAMATEAEATRNARAKIIAAEGEQQASLALKEAADMLSQSPSALQLRYLQTLCTVAEEKNSTIIFPLPMEFLSQFRHLKQF</sequence>
<dbReference type="OMA" id="CTVAEEK"/>
<feature type="domain" description="Band 7" evidence="5">
    <location>
        <begin position="58"/>
        <end position="217"/>
    </location>
</feature>
<reference evidence="6 8" key="2">
    <citation type="journal article" date="2013" name="Nature">
        <title>Insights into bilaterian evolution from three spiralian genomes.</title>
        <authorList>
            <person name="Simakov O."/>
            <person name="Marletaz F."/>
            <person name="Cho S.J."/>
            <person name="Edsinger-Gonzales E."/>
            <person name="Havlak P."/>
            <person name="Hellsten U."/>
            <person name="Kuo D.H."/>
            <person name="Larsson T."/>
            <person name="Lv J."/>
            <person name="Arendt D."/>
            <person name="Savage R."/>
            <person name="Osoegawa K."/>
            <person name="de Jong P."/>
            <person name="Grimwood J."/>
            <person name="Chapman J.A."/>
            <person name="Shapiro H."/>
            <person name="Aerts A."/>
            <person name="Otillar R.P."/>
            <person name="Terry A.Y."/>
            <person name="Boore J.L."/>
            <person name="Grigoriev I.V."/>
            <person name="Lindberg D.R."/>
            <person name="Seaver E.C."/>
            <person name="Weisblat D.A."/>
            <person name="Putnam N.H."/>
            <person name="Rokhsar D.S."/>
        </authorList>
    </citation>
    <scope>NUCLEOTIDE SEQUENCE</scope>
</reference>
<dbReference type="PANTHER" id="PTHR10264">
    <property type="entry name" value="BAND 7 PROTEIN-RELATED"/>
    <property type="match status" value="1"/>
</dbReference>
<dbReference type="HOGENOM" id="CLU_024949_3_0_1"/>
<dbReference type="InterPro" id="IPR043202">
    <property type="entry name" value="Band-7_stomatin-like"/>
</dbReference>
<evidence type="ECO:0000259" key="5">
    <source>
        <dbReference type="SMART" id="SM00244"/>
    </source>
</evidence>
<keyword evidence="3 4" id="KW-0472">Membrane</keyword>
<name>T1EGH8_HELRO</name>
<keyword evidence="8" id="KW-1185">Reference proteome</keyword>
<dbReference type="STRING" id="6412.T1EGH8"/>
<dbReference type="CTD" id="20195680"/>
<comment type="subcellular location">
    <subcellularLocation>
        <location evidence="1">Membrane</location>
    </subcellularLocation>
</comment>
<dbReference type="InterPro" id="IPR036013">
    <property type="entry name" value="Band_7/SPFH_dom_sf"/>
</dbReference>
<dbReference type="InParanoid" id="T1EGH8"/>
<dbReference type="SUPFAM" id="SSF117892">
    <property type="entry name" value="Band 7/SPFH domain"/>
    <property type="match status" value="1"/>
</dbReference>
<dbReference type="Pfam" id="PF01145">
    <property type="entry name" value="Band_7"/>
    <property type="match status" value="1"/>
</dbReference>
<evidence type="ECO:0000313" key="6">
    <source>
        <dbReference type="EMBL" id="ESO11442.1"/>
    </source>
</evidence>
<dbReference type="InterPro" id="IPR001107">
    <property type="entry name" value="Band_7"/>
</dbReference>
<dbReference type="OrthoDB" id="2105077at2759"/>
<dbReference type="EnsemblMetazoa" id="HelroT116789">
    <property type="protein sequence ID" value="HelroP116789"/>
    <property type="gene ID" value="HelroG116789"/>
</dbReference>
<evidence type="ECO:0000313" key="7">
    <source>
        <dbReference type="EnsemblMetazoa" id="HelroP116789"/>
    </source>
</evidence>